<keyword evidence="11" id="KW-1185">Reference proteome</keyword>
<evidence type="ECO:0000256" key="7">
    <source>
        <dbReference type="PROSITE-ProRule" id="PRU00322"/>
    </source>
</evidence>
<dbReference type="PROSITE" id="PS01358">
    <property type="entry name" value="ZF_RANBP2_1"/>
    <property type="match status" value="2"/>
</dbReference>
<accession>A0AB34J946</accession>
<evidence type="ECO:0000256" key="8">
    <source>
        <dbReference type="SAM" id="Coils"/>
    </source>
</evidence>
<dbReference type="InterPro" id="IPR036443">
    <property type="entry name" value="Znf_RanBP2_sf"/>
</dbReference>
<evidence type="ECO:0000256" key="2">
    <source>
        <dbReference type="ARBA" id="ARBA00022723"/>
    </source>
</evidence>
<dbReference type="GO" id="GO:0003723">
    <property type="term" value="F:RNA binding"/>
    <property type="evidence" value="ECO:0007669"/>
    <property type="project" value="UniProtKB-KW"/>
</dbReference>
<evidence type="ECO:0000256" key="5">
    <source>
        <dbReference type="ARBA" id="ARBA00022884"/>
    </source>
</evidence>
<evidence type="ECO:0000256" key="4">
    <source>
        <dbReference type="ARBA" id="ARBA00022833"/>
    </source>
</evidence>
<comment type="caution">
    <text evidence="10">The sequence shown here is derived from an EMBL/GenBank/DDBJ whole genome shotgun (WGS) entry which is preliminary data.</text>
</comment>
<dbReference type="InterPro" id="IPR034870">
    <property type="entry name" value="TET_fam"/>
</dbReference>
<keyword evidence="6" id="KW-0539">Nucleus</keyword>
<protein>
    <recommendedName>
        <fullName evidence="9">RanBP2-type domain-containing protein</fullName>
    </recommendedName>
</protein>
<name>A0AB34J946_PRYPA</name>
<dbReference type="EMBL" id="JBGBPQ010000011">
    <property type="protein sequence ID" value="KAL1515365.1"/>
    <property type="molecule type" value="Genomic_DNA"/>
</dbReference>
<evidence type="ECO:0000256" key="1">
    <source>
        <dbReference type="ARBA" id="ARBA00004123"/>
    </source>
</evidence>
<keyword evidence="8" id="KW-0175">Coiled coil</keyword>
<dbReference type="PANTHER" id="PTHR23238">
    <property type="entry name" value="RNA BINDING PROTEIN"/>
    <property type="match status" value="1"/>
</dbReference>
<keyword evidence="3 7" id="KW-0863">Zinc-finger</keyword>
<sequence length="198" mass="21115">MPTPIEGVDGNWRCHSCNNINLGVRERCNRCALPKGIDVHSLAKGFEAHAAMTVSALALPKKGPVEGVDGNWRCSGCSNINFGIRDKCNRCTAPRSSLALQPYADVQAHMFQMGLESLRNGTNGRNGFQASALQGAHGSTIAPAANNSNNVAQLEVQVALLTQRQTNLELQVQALQSQVAQQAALLTSAGLTVARLRQ</sequence>
<keyword evidence="5" id="KW-0694">RNA-binding</keyword>
<dbReference type="PROSITE" id="PS50199">
    <property type="entry name" value="ZF_RANBP2_2"/>
    <property type="match status" value="2"/>
</dbReference>
<evidence type="ECO:0000313" key="11">
    <source>
        <dbReference type="Proteomes" id="UP001515480"/>
    </source>
</evidence>
<keyword evidence="4" id="KW-0862">Zinc</keyword>
<evidence type="ECO:0000259" key="9">
    <source>
        <dbReference type="PROSITE" id="PS50199"/>
    </source>
</evidence>
<dbReference type="InterPro" id="IPR001876">
    <property type="entry name" value="Znf_RanBP2"/>
</dbReference>
<gene>
    <name evidence="10" type="ORF">AB1Y20_001994</name>
</gene>
<dbReference type="SUPFAM" id="SSF90209">
    <property type="entry name" value="Ran binding protein zinc finger-like"/>
    <property type="match status" value="2"/>
</dbReference>
<dbReference type="SMART" id="SM00547">
    <property type="entry name" value="ZnF_RBZ"/>
    <property type="match status" value="2"/>
</dbReference>
<evidence type="ECO:0000256" key="3">
    <source>
        <dbReference type="ARBA" id="ARBA00022771"/>
    </source>
</evidence>
<dbReference type="Pfam" id="PF00641">
    <property type="entry name" value="Zn_ribbon_RanBP"/>
    <property type="match status" value="2"/>
</dbReference>
<proteinExistence type="predicted"/>
<dbReference type="AlphaFoldDB" id="A0AB34J946"/>
<feature type="domain" description="RanBP2-type" evidence="9">
    <location>
        <begin position="8"/>
        <end position="37"/>
    </location>
</feature>
<dbReference type="GO" id="GO:0005634">
    <property type="term" value="C:nucleus"/>
    <property type="evidence" value="ECO:0007669"/>
    <property type="project" value="UniProtKB-SubCell"/>
</dbReference>
<keyword evidence="2" id="KW-0479">Metal-binding</keyword>
<dbReference type="GO" id="GO:0006355">
    <property type="term" value="P:regulation of DNA-templated transcription"/>
    <property type="evidence" value="ECO:0007669"/>
    <property type="project" value="InterPro"/>
</dbReference>
<feature type="coiled-coil region" evidence="8">
    <location>
        <begin position="151"/>
        <end position="178"/>
    </location>
</feature>
<comment type="subcellular location">
    <subcellularLocation>
        <location evidence="1">Nucleus</location>
    </subcellularLocation>
</comment>
<organism evidence="10 11">
    <name type="scientific">Prymnesium parvum</name>
    <name type="common">Toxic golden alga</name>
    <dbReference type="NCBI Taxonomy" id="97485"/>
    <lineage>
        <taxon>Eukaryota</taxon>
        <taxon>Haptista</taxon>
        <taxon>Haptophyta</taxon>
        <taxon>Prymnesiophyceae</taxon>
        <taxon>Prymnesiales</taxon>
        <taxon>Prymnesiaceae</taxon>
        <taxon>Prymnesium</taxon>
    </lineage>
</organism>
<dbReference type="Proteomes" id="UP001515480">
    <property type="component" value="Unassembled WGS sequence"/>
</dbReference>
<dbReference type="GO" id="GO:0008270">
    <property type="term" value="F:zinc ion binding"/>
    <property type="evidence" value="ECO:0007669"/>
    <property type="project" value="UniProtKB-KW"/>
</dbReference>
<feature type="domain" description="RanBP2-type" evidence="9">
    <location>
        <begin position="68"/>
        <end position="97"/>
    </location>
</feature>
<evidence type="ECO:0000313" key="10">
    <source>
        <dbReference type="EMBL" id="KAL1515365.1"/>
    </source>
</evidence>
<evidence type="ECO:0000256" key="6">
    <source>
        <dbReference type="ARBA" id="ARBA00023242"/>
    </source>
</evidence>
<dbReference type="Gene3D" id="4.10.1060.10">
    <property type="entry name" value="Zinc finger, RanBP2-type"/>
    <property type="match status" value="2"/>
</dbReference>
<reference evidence="10 11" key="1">
    <citation type="journal article" date="2024" name="Science">
        <title>Giant polyketide synthase enzymes in the biosynthesis of giant marine polyether toxins.</title>
        <authorList>
            <person name="Fallon T.R."/>
            <person name="Shende V.V."/>
            <person name="Wierzbicki I.H."/>
            <person name="Pendleton A.L."/>
            <person name="Watervoot N.F."/>
            <person name="Auber R.P."/>
            <person name="Gonzalez D.J."/>
            <person name="Wisecaver J.H."/>
            <person name="Moore B.S."/>
        </authorList>
    </citation>
    <scope>NUCLEOTIDE SEQUENCE [LARGE SCALE GENOMIC DNA]</scope>
    <source>
        <strain evidence="10 11">12B1</strain>
    </source>
</reference>